<evidence type="ECO:0000313" key="2">
    <source>
        <dbReference type="EMBL" id="PNP49841.1"/>
    </source>
</evidence>
<evidence type="ECO:0000313" key="3">
    <source>
        <dbReference type="Proteomes" id="UP000236290"/>
    </source>
</evidence>
<comment type="caution">
    <text evidence="2">The sequence shown here is derived from an EMBL/GenBank/DDBJ whole genome shotgun (WGS) entry which is preliminary data.</text>
</comment>
<protein>
    <submittedName>
        <fullName evidence="2">Uncharacterized protein</fullName>
    </submittedName>
</protein>
<dbReference type="Proteomes" id="UP000236290">
    <property type="component" value="Unassembled WGS sequence"/>
</dbReference>
<reference evidence="2 3" key="1">
    <citation type="submission" date="2017-02" db="EMBL/GenBank/DDBJ databases">
        <title>Genomes of Trichoderma spp. with biocontrol activity.</title>
        <authorList>
            <person name="Gardiner D."/>
            <person name="Kazan K."/>
            <person name="Vos C."/>
            <person name="Harvey P."/>
        </authorList>
    </citation>
    <scope>NUCLEOTIDE SEQUENCE [LARGE SCALE GENOMIC DNA]</scope>
    <source>
        <strain evidence="2 3">Tr1</strain>
    </source>
</reference>
<feature type="compositionally biased region" description="Acidic residues" evidence="1">
    <location>
        <begin position="9"/>
        <end position="18"/>
    </location>
</feature>
<feature type="region of interest" description="Disordered" evidence="1">
    <location>
        <begin position="1"/>
        <end position="65"/>
    </location>
</feature>
<feature type="compositionally biased region" description="Acidic residues" evidence="1">
    <location>
        <begin position="25"/>
        <end position="49"/>
    </location>
</feature>
<proteinExistence type="predicted"/>
<evidence type="ECO:0000256" key="1">
    <source>
        <dbReference type="SAM" id="MobiDB-lite"/>
    </source>
</evidence>
<gene>
    <name evidence="2" type="ORF">THARTR1_09371</name>
</gene>
<dbReference type="EMBL" id="MTYI01000173">
    <property type="protein sequence ID" value="PNP49841.1"/>
    <property type="molecule type" value="Genomic_DNA"/>
</dbReference>
<sequence>MEKDPEQRDSDEDYDDQEFQSSDGLETDDDLDVDDVDIENGNDNEDDSLDSGVEPRTALQSNRIIKEPVLEENGIIRIDTQPIHQGRK</sequence>
<accession>A0A2K0TWH7</accession>
<organism evidence="2 3">
    <name type="scientific">Trichoderma harzianum</name>
    <name type="common">Hypocrea lixii</name>
    <dbReference type="NCBI Taxonomy" id="5544"/>
    <lineage>
        <taxon>Eukaryota</taxon>
        <taxon>Fungi</taxon>
        <taxon>Dikarya</taxon>
        <taxon>Ascomycota</taxon>
        <taxon>Pezizomycotina</taxon>
        <taxon>Sordariomycetes</taxon>
        <taxon>Hypocreomycetidae</taxon>
        <taxon>Hypocreales</taxon>
        <taxon>Hypocreaceae</taxon>
        <taxon>Trichoderma</taxon>
    </lineage>
</organism>
<dbReference type="AlphaFoldDB" id="A0A2K0TWH7"/>
<name>A0A2K0TWH7_TRIHA</name>